<reference evidence="2 3" key="1">
    <citation type="journal article" date="2018" name="Mol. Biol. Evol.">
        <title>Analysis of the draft genome of the red seaweed Gracilariopsis chorda provides insights into genome size evolution in Rhodophyta.</title>
        <authorList>
            <person name="Lee J."/>
            <person name="Yang E.C."/>
            <person name="Graf L."/>
            <person name="Yang J.H."/>
            <person name="Qiu H."/>
            <person name="Zel Zion U."/>
            <person name="Chan C.X."/>
            <person name="Stephens T.G."/>
            <person name="Weber A.P.M."/>
            <person name="Boo G.H."/>
            <person name="Boo S.M."/>
            <person name="Kim K.M."/>
            <person name="Shin Y."/>
            <person name="Jung M."/>
            <person name="Lee S.J."/>
            <person name="Yim H.S."/>
            <person name="Lee J.H."/>
            <person name="Bhattacharya D."/>
            <person name="Yoon H.S."/>
        </authorList>
    </citation>
    <scope>NUCLEOTIDE SEQUENCE [LARGE SCALE GENOMIC DNA]</scope>
    <source>
        <strain evidence="2 3">SKKU-2015</strain>
        <tissue evidence="2">Whole body</tissue>
    </source>
</reference>
<protein>
    <submittedName>
        <fullName evidence="2">Uncharacterized protein</fullName>
    </submittedName>
</protein>
<keyword evidence="1" id="KW-0175">Coiled coil</keyword>
<proteinExistence type="predicted"/>
<gene>
    <name evidence="2" type="ORF">BWQ96_10489</name>
</gene>
<dbReference type="EMBL" id="NBIV01000434">
    <property type="protein sequence ID" value="PXF39792.1"/>
    <property type="molecule type" value="Genomic_DNA"/>
</dbReference>
<sequence>MDSGLSGHEESFKARVDKLRAEIEALKAENNMLRQKLIDANRYWLKASSCNPQWTLY</sequence>
<evidence type="ECO:0000313" key="2">
    <source>
        <dbReference type="EMBL" id="PXF39792.1"/>
    </source>
</evidence>
<comment type="caution">
    <text evidence="2">The sequence shown here is derived from an EMBL/GenBank/DDBJ whole genome shotgun (WGS) entry which is preliminary data.</text>
</comment>
<accession>A0A2V3ICG9</accession>
<dbReference type="AlphaFoldDB" id="A0A2V3ICG9"/>
<feature type="coiled-coil region" evidence="1">
    <location>
        <begin position="9"/>
        <end position="43"/>
    </location>
</feature>
<evidence type="ECO:0000313" key="3">
    <source>
        <dbReference type="Proteomes" id="UP000247409"/>
    </source>
</evidence>
<evidence type="ECO:0000256" key="1">
    <source>
        <dbReference type="SAM" id="Coils"/>
    </source>
</evidence>
<keyword evidence="3" id="KW-1185">Reference proteome</keyword>
<organism evidence="2 3">
    <name type="scientific">Gracilariopsis chorda</name>
    <dbReference type="NCBI Taxonomy" id="448386"/>
    <lineage>
        <taxon>Eukaryota</taxon>
        <taxon>Rhodophyta</taxon>
        <taxon>Florideophyceae</taxon>
        <taxon>Rhodymeniophycidae</taxon>
        <taxon>Gracilariales</taxon>
        <taxon>Gracilariaceae</taxon>
        <taxon>Gracilariopsis</taxon>
    </lineage>
</organism>
<dbReference type="Proteomes" id="UP000247409">
    <property type="component" value="Unassembled WGS sequence"/>
</dbReference>
<name>A0A2V3ICG9_9FLOR</name>